<keyword evidence="5" id="KW-1185">Reference proteome</keyword>
<evidence type="ECO:0000313" key="3">
    <source>
        <dbReference type="EMBL" id="MBM2417788.1"/>
    </source>
</evidence>
<dbReference type="Pfam" id="PF08241">
    <property type="entry name" value="Methyltransf_11"/>
    <property type="match status" value="1"/>
</dbReference>
<dbReference type="GO" id="GO:0010420">
    <property type="term" value="F:polyprenyldihydroxybenzoate methyltransferase activity"/>
    <property type="evidence" value="ECO:0007669"/>
    <property type="project" value="TreeGrafter"/>
</dbReference>
<sequence>MSNHNLQQAYSIRGASDAKALYDDWAASYDKSFGERHGYIAPREIAAVFRAHQQDNTPVLDIGAGTGLLAEHLPGYAVDGIDISQAMLDQAAAKGLYRNRICADLTQILPIADESYGGFVSSGTFTHGHVGPEVFPELLRVARPGALFVCGVIPPVFDGAGFGSRLALFTAHGMITPVSFHDIPIYENADHEHAQDRGLVMVFRTL</sequence>
<evidence type="ECO:0000259" key="1">
    <source>
        <dbReference type="Pfam" id="PF08241"/>
    </source>
</evidence>
<dbReference type="Proteomes" id="UP000755667">
    <property type="component" value="Unassembled WGS sequence"/>
</dbReference>
<evidence type="ECO:0000313" key="4">
    <source>
        <dbReference type="Proteomes" id="UP000755667"/>
    </source>
</evidence>
<dbReference type="EMBL" id="JAFBXF010000007">
    <property type="protein sequence ID" value="MBM2417788.1"/>
    <property type="molecule type" value="Genomic_DNA"/>
</dbReference>
<feature type="domain" description="Methyltransferase type 11" evidence="1">
    <location>
        <begin position="60"/>
        <end position="150"/>
    </location>
</feature>
<organism evidence="2 4">
    <name type="scientific">Marivita cryptomonadis</name>
    <dbReference type="NCBI Taxonomy" id="505252"/>
    <lineage>
        <taxon>Bacteria</taxon>
        <taxon>Pseudomonadati</taxon>
        <taxon>Pseudomonadota</taxon>
        <taxon>Alphaproteobacteria</taxon>
        <taxon>Rhodobacterales</taxon>
        <taxon>Roseobacteraceae</taxon>
        <taxon>Marivita</taxon>
    </lineage>
</organism>
<dbReference type="EMBL" id="JAFBXE010000007">
    <property type="protein sequence ID" value="MBM2413120.1"/>
    <property type="molecule type" value="Genomic_DNA"/>
</dbReference>
<dbReference type="AlphaFoldDB" id="A0A9Q2NYJ5"/>
<dbReference type="GO" id="GO:0032259">
    <property type="term" value="P:methylation"/>
    <property type="evidence" value="ECO:0007669"/>
    <property type="project" value="UniProtKB-KW"/>
</dbReference>
<keyword evidence="2" id="KW-0489">Methyltransferase</keyword>
<dbReference type="RefSeq" id="WP_171046099.1">
    <property type="nucleotide sequence ID" value="NZ_JAFBWU010000007.1"/>
</dbReference>
<dbReference type="InterPro" id="IPR013216">
    <property type="entry name" value="Methyltransf_11"/>
</dbReference>
<name>A0A9Q2NYJ5_9RHOB</name>
<evidence type="ECO:0000313" key="5">
    <source>
        <dbReference type="Proteomes" id="UP000809440"/>
    </source>
</evidence>
<dbReference type="GeneID" id="62642448"/>
<dbReference type="Proteomes" id="UP000809440">
    <property type="component" value="Unassembled WGS sequence"/>
</dbReference>
<accession>A0A9Q2NYJ5</accession>
<keyword evidence="2" id="KW-0808">Transferase</keyword>
<reference evidence="2 5" key="1">
    <citation type="submission" date="2021-01" db="EMBL/GenBank/DDBJ databases">
        <title>Diatom-associated Roseobacters Show Island Model of Population Structure.</title>
        <authorList>
            <person name="Qu L."/>
            <person name="Feng X."/>
            <person name="Chen Y."/>
            <person name="Li L."/>
            <person name="Wang X."/>
            <person name="Hu Z."/>
            <person name="Wang H."/>
            <person name="Luo H."/>
        </authorList>
    </citation>
    <scope>NUCLEOTIDE SEQUENCE</scope>
    <source>
        <strain evidence="3 5">CC28-63</strain>
        <strain evidence="2">CC28-69</strain>
    </source>
</reference>
<dbReference type="PANTHER" id="PTHR43464">
    <property type="entry name" value="METHYLTRANSFERASE"/>
    <property type="match status" value="1"/>
</dbReference>
<gene>
    <name evidence="2" type="ORF">JQX41_12455</name>
    <name evidence="3" type="ORF">JQX48_12460</name>
</gene>
<proteinExistence type="predicted"/>
<comment type="caution">
    <text evidence="2">The sequence shown here is derived from an EMBL/GenBank/DDBJ whole genome shotgun (WGS) entry which is preliminary data.</text>
</comment>
<evidence type="ECO:0000313" key="2">
    <source>
        <dbReference type="EMBL" id="MBM2413120.1"/>
    </source>
</evidence>
<dbReference type="InterPro" id="IPR029063">
    <property type="entry name" value="SAM-dependent_MTases_sf"/>
</dbReference>
<dbReference type="CDD" id="cd02440">
    <property type="entry name" value="AdoMet_MTases"/>
    <property type="match status" value="1"/>
</dbReference>
<dbReference type="PANTHER" id="PTHR43464:SF23">
    <property type="entry name" value="JUVENILE HORMONE ACID O-METHYLTRANSFERASE"/>
    <property type="match status" value="1"/>
</dbReference>
<dbReference type="Gene3D" id="3.40.50.150">
    <property type="entry name" value="Vaccinia Virus protein VP39"/>
    <property type="match status" value="1"/>
</dbReference>
<protein>
    <submittedName>
        <fullName evidence="2">Class I SAM-dependent methyltransferase</fullName>
    </submittedName>
</protein>
<dbReference type="SUPFAM" id="SSF53335">
    <property type="entry name" value="S-adenosyl-L-methionine-dependent methyltransferases"/>
    <property type="match status" value="1"/>
</dbReference>